<sequence>MLGSSRFTSGGAGIKVTKIEGRRSTTRCKESQESGSGIFCGGRFAMKATVRKALLCFLLQTLASRFLLNKVKSVGSGAVTNVQCISLVHETVTSRPSMGTADKVQ</sequence>
<dbReference type="AlphaFoldDB" id="A0ABD1Y2M2"/>
<dbReference type="EMBL" id="JBHFFA010000006">
    <property type="protein sequence ID" value="KAL2621000.1"/>
    <property type="molecule type" value="Genomic_DNA"/>
</dbReference>
<evidence type="ECO:0000313" key="1">
    <source>
        <dbReference type="EMBL" id="KAL2621000.1"/>
    </source>
</evidence>
<comment type="caution">
    <text evidence="1">The sequence shown here is derived from an EMBL/GenBank/DDBJ whole genome shotgun (WGS) entry which is preliminary data.</text>
</comment>
<name>A0ABD1Y2M2_9MARC</name>
<dbReference type="Proteomes" id="UP001605036">
    <property type="component" value="Unassembled WGS sequence"/>
</dbReference>
<keyword evidence="2" id="KW-1185">Reference proteome</keyword>
<gene>
    <name evidence="1" type="ORF">R1flu_001205</name>
</gene>
<protein>
    <submittedName>
        <fullName evidence="1">Uncharacterized protein</fullName>
    </submittedName>
</protein>
<organism evidence="1 2">
    <name type="scientific">Riccia fluitans</name>
    <dbReference type="NCBI Taxonomy" id="41844"/>
    <lineage>
        <taxon>Eukaryota</taxon>
        <taxon>Viridiplantae</taxon>
        <taxon>Streptophyta</taxon>
        <taxon>Embryophyta</taxon>
        <taxon>Marchantiophyta</taxon>
        <taxon>Marchantiopsida</taxon>
        <taxon>Marchantiidae</taxon>
        <taxon>Marchantiales</taxon>
        <taxon>Ricciaceae</taxon>
        <taxon>Riccia</taxon>
    </lineage>
</organism>
<evidence type="ECO:0000313" key="2">
    <source>
        <dbReference type="Proteomes" id="UP001605036"/>
    </source>
</evidence>
<reference evidence="1 2" key="1">
    <citation type="submission" date="2024-09" db="EMBL/GenBank/DDBJ databases">
        <title>Chromosome-scale assembly of Riccia fluitans.</title>
        <authorList>
            <person name="Paukszto L."/>
            <person name="Sawicki J."/>
            <person name="Karawczyk K."/>
            <person name="Piernik-Szablinska J."/>
            <person name="Szczecinska M."/>
            <person name="Mazdziarz M."/>
        </authorList>
    </citation>
    <scope>NUCLEOTIDE SEQUENCE [LARGE SCALE GENOMIC DNA]</scope>
    <source>
        <strain evidence="1">Rf_01</strain>
        <tissue evidence="1">Aerial parts of the thallus</tissue>
    </source>
</reference>
<accession>A0ABD1Y2M2</accession>
<proteinExistence type="predicted"/>